<gene>
    <name evidence="1" type="ORF">J2T07_000374</name>
</gene>
<evidence type="ECO:0000313" key="1">
    <source>
        <dbReference type="EMBL" id="MDQ0008215.1"/>
    </source>
</evidence>
<comment type="caution">
    <text evidence="1">The sequence shown here is derived from an EMBL/GenBank/DDBJ whole genome shotgun (WGS) entry which is preliminary data.</text>
</comment>
<reference evidence="1 2" key="1">
    <citation type="submission" date="2023-07" db="EMBL/GenBank/DDBJ databases">
        <title>Sorghum-associated microbial communities from plants grown in Nebraska, USA.</title>
        <authorList>
            <person name="Schachtman D."/>
        </authorList>
    </citation>
    <scope>NUCLEOTIDE SEQUENCE [LARGE SCALE GENOMIC DNA]</scope>
    <source>
        <strain evidence="1 2">CC60</strain>
    </source>
</reference>
<organism evidence="1 2">
    <name type="scientific">Luteibacter jiangsuensis</name>
    <dbReference type="NCBI Taxonomy" id="637577"/>
    <lineage>
        <taxon>Bacteria</taxon>
        <taxon>Pseudomonadati</taxon>
        <taxon>Pseudomonadota</taxon>
        <taxon>Gammaproteobacteria</taxon>
        <taxon>Lysobacterales</taxon>
        <taxon>Rhodanobacteraceae</taxon>
        <taxon>Luteibacter</taxon>
    </lineage>
</organism>
<evidence type="ECO:0008006" key="3">
    <source>
        <dbReference type="Google" id="ProtNLM"/>
    </source>
</evidence>
<evidence type="ECO:0000313" key="2">
    <source>
        <dbReference type="Proteomes" id="UP001237737"/>
    </source>
</evidence>
<proteinExistence type="predicted"/>
<dbReference type="EMBL" id="JAUSSK010000001">
    <property type="protein sequence ID" value="MDQ0008215.1"/>
    <property type="molecule type" value="Genomic_DNA"/>
</dbReference>
<name>A0ABT9STU0_9GAMM</name>
<keyword evidence="2" id="KW-1185">Reference proteome</keyword>
<dbReference type="RefSeq" id="WP_306846868.1">
    <property type="nucleotide sequence ID" value="NZ_JAUSSK010000001.1"/>
</dbReference>
<dbReference type="Proteomes" id="UP001237737">
    <property type="component" value="Unassembled WGS sequence"/>
</dbReference>
<sequence length="1329" mass="146761">MNKGTQQDERLADALRRGYVVPDEFTLAERIHLMLGYAAHVRFATADGSNAGCWDDALLRDESTVLAEMASFPLAQAKQAFAEVWAWADERHLWWRVRQVVLRVDGWCRWLARHDTPTAVHVLQAIMAAIGGNLRDLLHDAIRGFGIDEAAAREMHPAWRLDTVTAHAGDAPLDAGRRRSLLRRLWGALCVALARLQPIALSQLQLSLANAKHEPAMGLLMAALQIFQASRTEVNRFPERLTDFYFLDLLRMRPRRPSQERIYLRFTRDATYASPVHLSRGTRFVGGKDRQGQGVEFAAEHALEVTDNEVSALYSVRMEHDALISPEREFGYATRVLTQEIPLRSPDAAYAGEPSWWPLLGGEAKGSAAQATHARIGMALVSPMLALKEGNRRVRVLLRLSHPAADDDHLAAMLRRDAGARDAAWLADVFLRLDDAEKRLHANAFGPASRSVASQRANAAWARAPRSEGDVHLCYLVASCLGQDDAERFKVSLGRLFAVWLIAGDEALLPQDTAALRAHASLLGNGVARVVELDDPLILIYPHEHDDGRGEPDRELIFNRVFRGIWQAEFSVADGWLVPGDVLVVRRANEGFGWGGCIELSIHLGQEQPPIVPCKPAVHGPECPEQPALRLTLQTRTRLYAYSALAQVVLHDISLSTHVTGVRGLVIYNQLGRLDAGKPFQPFGPLPAVGAYCLFGNEELAGKPLRELRLNLQWGGLPSEEGGFAAWYRGYPGSWPASGFQVKPAILRDGQWRSGEGLQSLFHGERHLRRDTTLSLPEADLSLYHRAQSSVQEPFVFGTATRNGFFRLELAGPPAAFGHALYPRLLSETLSTNARSRRVGLMRPLPNEPYTPTVDQASLDYVASERISLKPTMPSSHGKLLHLHPFGYDTPRARPGMDGVPLLPRYVHQGNLYIGLSGSDPCGALSLYFSLRAESAAESWQAPLPPTGWAVWSDGEWRMLASERVLSDGTMGFLRSGIVVVDLPAGMTCDCPQWPGRLYWLRLSADGCLERLAGLYGIYTQAMSATRVRPRSNGESTLPLPPGTVRMPLHPIGGLLSVQQIGPSFGIAQPETPGILRVRSAERLRHKDRASMPWDYERLLLDAFPDIFKAKCFVNGEAGQAAISGTPGGVLVVVVPEPRQGMLFHSTEAPHFDAAVLEEMMAYLRERSAPGLRIVVRNAVYEYIQVRCVLRLANGVHPGAALFRANRALVEYLSPWHEDGCRASFDWEVRAEAVEAHLRNLDDIEAIGSMSLLHIVRRDDNTYRLYDTGRVRSGAPVRLVRPAQSWSLALPWPRHLIELVGAGASHDEQPTGVGKLEIGGTFIMGGAAR</sequence>
<accession>A0ABT9STU0</accession>
<protein>
    <recommendedName>
        <fullName evidence="3">Baseplate J-like protein</fullName>
    </recommendedName>
</protein>